<evidence type="ECO:0000313" key="3">
    <source>
        <dbReference type="EMBL" id="KAL3796015.1"/>
    </source>
</evidence>
<keyword evidence="2" id="KW-0732">Signal</keyword>
<name>A0ABD3Q7A0_9STRA</name>
<feature type="signal peptide" evidence="2">
    <location>
        <begin position="1"/>
        <end position="20"/>
    </location>
</feature>
<feature type="transmembrane region" description="Helical" evidence="1">
    <location>
        <begin position="163"/>
        <end position="182"/>
    </location>
</feature>
<accession>A0ABD3Q7A0</accession>
<keyword evidence="4" id="KW-1185">Reference proteome</keyword>
<organism evidence="3 4">
    <name type="scientific">Cyclotella cryptica</name>
    <dbReference type="NCBI Taxonomy" id="29204"/>
    <lineage>
        <taxon>Eukaryota</taxon>
        <taxon>Sar</taxon>
        <taxon>Stramenopiles</taxon>
        <taxon>Ochrophyta</taxon>
        <taxon>Bacillariophyta</taxon>
        <taxon>Coscinodiscophyceae</taxon>
        <taxon>Thalassiosirophycidae</taxon>
        <taxon>Stephanodiscales</taxon>
        <taxon>Stephanodiscaceae</taxon>
        <taxon>Cyclotella</taxon>
    </lineage>
</organism>
<proteinExistence type="predicted"/>
<comment type="caution">
    <text evidence="3">The sequence shown here is derived from an EMBL/GenBank/DDBJ whole genome shotgun (WGS) entry which is preliminary data.</text>
</comment>
<evidence type="ECO:0000256" key="2">
    <source>
        <dbReference type="SAM" id="SignalP"/>
    </source>
</evidence>
<keyword evidence="1" id="KW-0812">Transmembrane</keyword>
<protein>
    <submittedName>
        <fullName evidence="3">Uncharacterized protein</fullName>
    </submittedName>
</protein>
<feature type="chain" id="PRO_5044785533" evidence="2">
    <location>
        <begin position="21"/>
        <end position="205"/>
    </location>
</feature>
<gene>
    <name evidence="3" type="ORF">HJC23_013072</name>
</gene>
<keyword evidence="1" id="KW-0472">Membrane</keyword>
<evidence type="ECO:0000313" key="4">
    <source>
        <dbReference type="Proteomes" id="UP001516023"/>
    </source>
</evidence>
<dbReference type="EMBL" id="JABMIG020000066">
    <property type="protein sequence ID" value="KAL3796015.1"/>
    <property type="molecule type" value="Genomic_DNA"/>
</dbReference>
<dbReference type="Proteomes" id="UP001516023">
    <property type="component" value="Unassembled WGS sequence"/>
</dbReference>
<evidence type="ECO:0000256" key="1">
    <source>
        <dbReference type="SAM" id="Phobius"/>
    </source>
</evidence>
<dbReference type="AlphaFoldDB" id="A0ABD3Q7A0"/>
<sequence>MKKHFTLLLPILALLPTATPLTWDFDTSGATCDGSPFASDTITVSCNGQSSCTLGDTAIVSGNLTAVKSFDSGSFIVLQPCISSYCPTKYSYSAGGVCEEWLTPEDNQECGEEGGYSVDYTIEIPNKLPEYLSWLATVSNAMTVKVIMKQEVECEVEASGYEMVYSMLGLTTAAMVCVGAYAKKKRERMMKRRVRGVMSHLVEII</sequence>
<keyword evidence="1" id="KW-1133">Transmembrane helix</keyword>
<reference evidence="3 4" key="1">
    <citation type="journal article" date="2020" name="G3 (Bethesda)">
        <title>Improved Reference Genome for Cyclotella cryptica CCMP332, a Model for Cell Wall Morphogenesis, Salinity Adaptation, and Lipid Production in Diatoms (Bacillariophyta).</title>
        <authorList>
            <person name="Roberts W.R."/>
            <person name="Downey K.M."/>
            <person name="Ruck E.C."/>
            <person name="Traller J.C."/>
            <person name="Alverson A.J."/>
        </authorList>
    </citation>
    <scope>NUCLEOTIDE SEQUENCE [LARGE SCALE GENOMIC DNA]</scope>
    <source>
        <strain evidence="3 4">CCMP332</strain>
    </source>
</reference>